<feature type="chain" id="PRO_5016620239" evidence="1">
    <location>
        <begin position="24"/>
        <end position="176"/>
    </location>
</feature>
<keyword evidence="4" id="KW-1185">Reference proteome</keyword>
<comment type="caution">
    <text evidence="3">The sequence shown here is derived from an EMBL/GenBank/DDBJ whole genome shotgun (WGS) entry which is preliminary data.</text>
</comment>
<accession>A0A368N400</accession>
<evidence type="ECO:0000259" key="2">
    <source>
        <dbReference type="SMART" id="SM00867"/>
    </source>
</evidence>
<protein>
    <submittedName>
        <fullName evidence="3">YceI family protein</fullName>
    </submittedName>
</protein>
<dbReference type="InterPro" id="IPR007372">
    <property type="entry name" value="Lipid/polyisoprenoid-bd_YceI"/>
</dbReference>
<reference evidence="3 4" key="1">
    <citation type="submission" date="2018-07" db="EMBL/GenBank/DDBJ databases">
        <title>Chryseobacterium lacus sp. nov., isolated from lake water.</title>
        <authorList>
            <person name="Li C.-M."/>
        </authorList>
    </citation>
    <scope>NUCLEOTIDE SEQUENCE [LARGE SCALE GENOMIC DNA]</scope>
    <source>
        <strain evidence="3 4">YLOS41</strain>
    </source>
</reference>
<feature type="signal peptide" evidence="1">
    <location>
        <begin position="1"/>
        <end position="23"/>
    </location>
</feature>
<evidence type="ECO:0000313" key="4">
    <source>
        <dbReference type="Proteomes" id="UP000252172"/>
    </source>
</evidence>
<dbReference type="AlphaFoldDB" id="A0A368N400"/>
<dbReference type="EMBL" id="QPIE01000001">
    <property type="protein sequence ID" value="RCU44793.1"/>
    <property type="molecule type" value="Genomic_DNA"/>
</dbReference>
<dbReference type="Pfam" id="PF04264">
    <property type="entry name" value="YceI"/>
    <property type="match status" value="1"/>
</dbReference>
<sequence length="176" mass="18634">MKPKVNLKRLMLVFVFFAGLFSAQNITGKSVKITVSGTSPMHDWSMTSSSGDFSASVNGNIINNVKFSTPAAQLKSTKGKMMDNKAHKALKSDKNPNITFTASSLNFGKSTLAGKLTIAGATKDVNFPVTVVKNGNSYTISGTESILLSSFNMERPGFMGVKTGDGVTIAVTINAN</sequence>
<feature type="domain" description="Lipid/polyisoprenoid-binding YceI-like" evidence="2">
    <location>
        <begin position="23"/>
        <end position="176"/>
    </location>
</feature>
<dbReference type="SMART" id="SM00867">
    <property type="entry name" value="YceI"/>
    <property type="match status" value="1"/>
</dbReference>
<dbReference type="OrthoDB" id="9794147at2"/>
<dbReference type="InterPro" id="IPR036761">
    <property type="entry name" value="TTHA0802/YceI-like_sf"/>
</dbReference>
<dbReference type="RefSeq" id="WP_114302568.1">
    <property type="nucleotide sequence ID" value="NZ_QPIE01000001.1"/>
</dbReference>
<keyword evidence="1" id="KW-0732">Signal</keyword>
<organism evidence="3 4">
    <name type="scientific">Chryseobacterium lacus</name>
    <dbReference type="NCBI Taxonomy" id="2058346"/>
    <lineage>
        <taxon>Bacteria</taxon>
        <taxon>Pseudomonadati</taxon>
        <taxon>Bacteroidota</taxon>
        <taxon>Flavobacteriia</taxon>
        <taxon>Flavobacteriales</taxon>
        <taxon>Weeksellaceae</taxon>
        <taxon>Chryseobacterium group</taxon>
        <taxon>Chryseobacterium</taxon>
    </lineage>
</organism>
<gene>
    <name evidence="3" type="ORF">DQ356_00835</name>
</gene>
<dbReference type="Gene3D" id="2.40.128.110">
    <property type="entry name" value="Lipid/polyisoprenoid-binding, YceI-like"/>
    <property type="match status" value="1"/>
</dbReference>
<name>A0A368N400_9FLAO</name>
<evidence type="ECO:0000256" key="1">
    <source>
        <dbReference type="SAM" id="SignalP"/>
    </source>
</evidence>
<dbReference type="SUPFAM" id="SSF101874">
    <property type="entry name" value="YceI-like"/>
    <property type="match status" value="1"/>
</dbReference>
<proteinExistence type="predicted"/>
<dbReference type="Proteomes" id="UP000252172">
    <property type="component" value="Unassembled WGS sequence"/>
</dbReference>
<evidence type="ECO:0000313" key="3">
    <source>
        <dbReference type="EMBL" id="RCU44793.1"/>
    </source>
</evidence>